<keyword evidence="2" id="KW-0732">Signal</keyword>
<dbReference type="AlphaFoldDB" id="A0A327MA73"/>
<comment type="similarity">
    <text evidence="1">Belongs to the UPF0065 (bug) family.</text>
</comment>
<dbReference type="InterPro" id="IPR006311">
    <property type="entry name" value="TAT_signal"/>
</dbReference>
<evidence type="ECO:0000256" key="1">
    <source>
        <dbReference type="ARBA" id="ARBA00006987"/>
    </source>
</evidence>
<accession>A0A327MA73</accession>
<evidence type="ECO:0000256" key="2">
    <source>
        <dbReference type="SAM" id="SignalP"/>
    </source>
</evidence>
<proteinExistence type="inferred from homology"/>
<keyword evidence="4" id="KW-1185">Reference proteome</keyword>
<dbReference type="PROSITE" id="PS51318">
    <property type="entry name" value="TAT"/>
    <property type="match status" value="1"/>
</dbReference>
<name>A0A327MA73_9PROT</name>
<dbReference type="OrthoDB" id="7247100at2"/>
<evidence type="ECO:0000313" key="4">
    <source>
        <dbReference type="Proteomes" id="UP000249065"/>
    </source>
</evidence>
<gene>
    <name evidence="3" type="ORF">DOO78_10880</name>
</gene>
<comment type="caution">
    <text evidence="3">The sequence shown here is derived from an EMBL/GenBank/DDBJ whole genome shotgun (WGS) entry which is preliminary data.</text>
</comment>
<dbReference type="PIRSF" id="PIRSF017082">
    <property type="entry name" value="YflP"/>
    <property type="match status" value="1"/>
</dbReference>
<protein>
    <submittedName>
        <fullName evidence="3">Twin-arginine translocation pathway signal protein</fullName>
    </submittedName>
</protein>
<organism evidence="3 4">
    <name type="scientific">Roseicella frigidaeris</name>
    <dbReference type="NCBI Taxonomy" id="2230885"/>
    <lineage>
        <taxon>Bacteria</taxon>
        <taxon>Pseudomonadati</taxon>
        <taxon>Pseudomonadota</taxon>
        <taxon>Alphaproteobacteria</taxon>
        <taxon>Acetobacterales</taxon>
        <taxon>Roseomonadaceae</taxon>
        <taxon>Roseicella</taxon>
    </lineage>
</organism>
<dbReference type="PANTHER" id="PTHR42928">
    <property type="entry name" value="TRICARBOXYLATE-BINDING PROTEIN"/>
    <property type="match status" value="1"/>
</dbReference>
<dbReference type="InterPro" id="IPR005064">
    <property type="entry name" value="BUG"/>
</dbReference>
<feature type="signal peptide" evidence="2">
    <location>
        <begin position="1"/>
        <end position="40"/>
    </location>
</feature>
<dbReference type="InterPro" id="IPR042100">
    <property type="entry name" value="Bug_dom1"/>
</dbReference>
<dbReference type="Pfam" id="PF03401">
    <property type="entry name" value="TctC"/>
    <property type="match status" value="1"/>
</dbReference>
<evidence type="ECO:0000313" key="3">
    <source>
        <dbReference type="EMBL" id="RAI59033.1"/>
    </source>
</evidence>
<dbReference type="Proteomes" id="UP000249065">
    <property type="component" value="Unassembled WGS sequence"/>
</dbReference>
<dbReference type="PANTHER" id="PTHR42928:SF5">
    <property type="entry name" value="BLR1237 PROTEIN"/>
    <property type="match status" value="1"/>
</dbReference>
<reference evidence="4" key="1">
    <citation type="submission" date="2018-06" db="EMBL/GenBank/DDBJ databases">
        <authorList>
            <person name="Khan S.A."/>
        </authorList>
    </citation>
    <scope>NUCLEOTIDE SEQUENCE [LARGE SCALE GENOMIC DNA]</scope>
    <source>
        <strain evidence="4">DB-1506</strain>
    </source>
</reference>
<dbReference type="EMBL" id="QLIX01000006">
    <property type="protein sequence ID" value="RAI59033.1"/>
    <property type="molecule type" value="Genomic_DNA"/>
</dbReference>
<dbReference type="Gene3D" id="3.40.190.150">
    <property type="entry name" value="Bordetella uptake gene, domain 1"/>
    <property type="match status" value="1"/>
</dbReference>
<sequence>MAGAPGSGQEGVRMARPGRPLQRRTLLASGGALAPGAALAAWTPPGPIRLVVPFATGGGNDLTARLLAPGFGAALGQPVTVENHHGAAGTLGAGLVAHAPPDGATLLVDGMNQAVAPFLLPSPGFDYLHAFAPISQLCRIPLLLVIRADARFDSLAALLSRARLQPGRYAYASSGNGVANHVAAALLASRAGVSFTHSPYRGGAPALRAILGGEADFGFVITALALPLLSRGRLRALALSTAARLPMLPAVPSIAEQGFPGFDVTAWNGLFGPAGLAAEAIDRLYAACRAALDTAEARQRLAASGATALATAPATFEAFLRQERAAMRALVEAARIQAD</sequence>
<dbReference type="Gene3D" id="3.40.190.10">
    <property type="entry name" value="Periplasmic binding protein-like II"/>
    <property type="match status" value="1"/>
</dbReference>
<feature type="chain" id="PRO_5016274495" evidence="2">
    <location>
        <begin position="41"/>
        <end position="339"/>
    </location>
</feature>